<evidence type="ECO:0000259" key="1">
    <source>
        <dbReference type="Pfam" id="PF20564"/>
    </source>
</evidence>
<feature type="domain" description="DUF6774" evidence="1">
    <location>
        <begin position="18"/>
        <end position="42"/>
    </location>
</feature>
<dbReference type="EMBL" id="CP047591">
    <property type="protein sequence ID" value="QHI73369.1"/>
    <property type="molecule type" value="Genomic_DNA"/>
</dbReference>
<organism evidence="2 3">
    <name type="scientific">Aminipila terrae</name>
    <dbReference type="NCBI Taxonomy" id="2697030"/>
    <lineage>
        <taxon>Bacteria</taxon>
        <taxon>Bacillati</taxon>
        <taxon>Bacillota</taxon>
        <taxon>Clostridia</taxon>
        <taxon>Peptostreptococcales</taxon>
        <taxon>Anaerovoracaceae</taxon>
        <taxon>Aminipila</taxon>
    </lineage>
</organism>
<protein>
    <recommendedName>
        <fullName evidence="1">DUF6774 domain-containing protein</fullName>
    </recommendedName>
</protein>
<name>A0A6P1MF68_9FIRM</name>
<accession>A0A6P1MF68</accession>
<dbReference type="KEGG" id="amic:Ami3637_14165"/>
<dbReference type="InterPro" id="IPR046665">
    <property type="entry name" value="DUF6774"/>
</dbReference>
<keyword evidence="3" id="KW-1185">Reference proteome</keyword>
<gene>
    <name evidence="2" type="ORF">Ami3637_14165</name>
</gene>
<dbReference type="AlphaFoldDB" id="A0A6P1MF68"/>
<dbReference type="Proteomes" id="UP000463883">
    <property type="component" value="Chromosome"/>
</dbReference>
<sequence>MTVFITAVANIIAEDKSEKEIAVLSAMFVQLADTLATLSVLKDGAEAIEEVRTITT</sequence>
<dbReference type="Pfam" id="PF20564">
    <property type="entry name" value="DUF6774"/>
    <property type="match status" value="1"/>
</dbReference>
<proteinExistence type="predicted"/>
<evidence type="ECO:0000313" key="3">
    <source>
        <dbReference type="Proteomes" id="UP000463883"/>
    </source>
</evidence>
<reference evidence="2 3" key="1">
    <citation type="submission" date="2020-01" db="EMBL/GenBank/DDBJ databases">
        <title>Genomic analysis of Aminipila sp. CBA3637.</title>
        <authorList>
            <person name="Kim Y.B."/>
            <person name="Roh S.W."/>
        </authorList>
    </citation>
    <scope>NUCLEOTIDE SEQUENCE [LARGE SCALE GENOMIC DNA]</scope>
    <source>
        <strain evidence="2 3">CBA3637</strain>
    </source>
</reference>
<dbReference type="RefSeq" id="WP_162363134.1">
    <property type="nucleotide sequence ID" value="NZ_CP047591.1"/>
</dbReference>
<evidence type="ECO:0000313" key="2">
    <source>
        <dbReference type="EMBL" id="QHI73369.1"/>
    </source>
</evidence>